<evidence type="ECO:0000256" key="4">
    <source>
        <dbReference type="ARBA" id="ARBA00013346"/>
    </source>
</evidence>
<evidence type="ECO:0000313" key="13">
    <source>
        <dbReference type="EMBL" id="QKW50631.1"/>
    </source>
</evidence>
<keyword evidence="8" id="KW-0949">S-adenosyl-L-methionine</keyword>
<dbReference type="EC" id="2.1.1.77" evidence="3"/>
<evidence type="ECO:0000256" key="10">
    <source>
        <dbReference type="ARBA" id="ARBA00031323"/>
    </source>
</evidence>
<evidence type="ECO:0000256" key="9">
    <source>
        <dbReference type="ARBA" id="ARBA00030757"/>
    </source>
</evidence>
<dbReference type="InterPro" id="IPR000682">
    <property type="entry name" value="PCMT"/>
</dbReference>
<dbReference type="PANTHER" id="PTHR11579:SF0">
    <property type="entry name" value="PROTEIN-L-ISOASPARTATE(D-ASPARTATE) O-METHYLTRANSFERASE"/>
    <property type="match status" value="1"/>
</dbReference>
<comment type="similarity">
    <text evidence="2">Belongs to the methyltransferase superfamily. L-isoaspartyl/D-aspartyl protein methyltransferase family.</text>
</comment>
<evidence type="ECO:0000256" key="12">
    <source>
        <dbReference type="SAM" id="MobiDB-lite"/>
    </source>
</evidence>
<comment type="subcellular location">
    <subcellularLocation>
        <location evidence="1">Cytoplasm</location>
    </subcellularLocation>
</comment>
<accession>A0A7H8N808</accession>
<dbReference type="InterPro" id="IPR029063">
    <property type="entry name" value="SAM-dependent_MTases_sf"/>
</dbReference>
<reference evidence="13 14" key="1">
    <citation type="submission" date="2020-06" db="EMBL/GenBank/DDBJ databases">
        <title>Genome mining for natural products.</title>
        <authorList>
            <person name="Zhang B."/>
            <person name="Shi J."/>
            <person name="Ge H."/>
        </authorList>
    </citation>
    <scope>NUCLEOTIDE SEQUENCE [LARGE SCALE GENOMIC DNA]</scope>
    <source>
        <strain evidence="13 14">NA00687</strain>
    </source>
</reference>
<dbReference type="AlphaFoldDB" id="A0A7H8N808"/>
<dbReference type="GO" id="GO:0004719">
    <property type="term" value="F:protein-L-isoaspartate (D-aspartate) O-methyltransferase activity"/>
    <property type="evidence" value="ECO:0007669"/>
    <property type="project" value="UniProtKB-EC"/>
</dbReference>
<feature type="region of interest" description="Disordered" evidence="12">
    <location>
        <begin position="366"/>
        <end position="394"/>
    </location>
</feature>
<dbReference type="SUPFAM" id="SSF53335">
    <property type="entry name" value="S-adenosyl-L-methionine-dependent methyltransferases"/>
    <property type="match status" value="1"/>
</dbReference>
<evidence type="ECO:0000256" key="8">
    <source>
        <dbReference type="ARBA" id="ARBA00022691"/>
    </source>
</evidence>
<sequence>MTTPALVGELDAAGVLTDEWREAVTAVDRRRFLPDLIWTRDGDGWAPCSRTDDPERWEALAHSDTALVTQMTDGPGAERVPTSSASMPRVVATMLRELAPEKTSRVLEIGTGTGYNAALLAHRLGSRRVTTVDIDPDLTRRARSALAAQGLDPTVITADGGGGWPPGAPYDRVIATCAVHQVPYAWVEQAAPGAVIVTPWGTALRNGVLLRLTVRSVSGELVACGPVVDDSAFMWMRAQVPARRDLMATVHAHSGGETISKTRLDPHGAFGDDDALHAISVMVDCRSTVGYDPRDPTEWTLWLADAATGSWASVDVAPGADAYEVTQRGPRRLWAEVEHAYQWWTAAGRPARTRYGLTVTRTGQHVWLDHPDQPVPRAPRSPASAMRGGASQNP</sequence>
<evidence type="ECO:0000256" key="1">
    <source>
        <dbReference type="ARBA" id="ARBA00004496"/>
    </source>
</evidence>
<dbReference type="Gene3D" id="3.40.50.150">
    <property type="entry name" value="Vaccinia Virus protein VP39"/>
    <property type="match status" value="1"/>
</dbReference>
<dbReference type="CDD" id="cd02440">
    <property type="entry name" value="AdoMet_MTases"/>
    <property type="match status" value="1"/>
</dbReference>
<keyword evidence="7 13" id="KW-0808">Transferase</keyword>
<gene>
    <name evidence="13" type="ORF">HUT08_15045</name>
</gene>
<dbReference type="PANTHER" id="PTHR11579">
    <property type="entry name" value="PROTEIN-L-ISOASPARTATE O-METHYLTRANSFERASE"/>
    <property type="match status" value="1"/>
</dbReference>
<evidence type="ECO:0000256" key="3">
    <source>
        <dbReference type="ARBA" id="ARBA00011890"/>
    </source>
</evidence>
<keyword evidence="5" id="KW-0963">Cytoplasm</keyword>
<evidence type="ECO:0000256" key="7">
    <source>
        <dbReference type="ARBA" id="ARBA00022679"/>
    </source>
</evidence>
<dbReference type="RefSeq" id="WP_176162364.1">
    <property type="nucleotide sequence ID" value="NZ_CP054929.1"/>
</dbReference>
<organism evidence="13 14">
    <name type="scientific">Streptomyces buecherae</name>
    <dbReference type="NCBI Taxonomy" id="2763006"/>
    <lineage>
        <taxon>Bacteria</taxon>
        <taxon>Bacillati</taxon>
        <taxon>Actinomycetota</taxon>
        <taxon>Actinomycetes</taxon>
        <taxon>Kitasatosporales</taxon>
        <taxon>Streptomycetaceae</taxon>
        <taxon>Streptomyces</taxon>
    </lineage>
</organism>
<evidence type="ECO:0000256" key="5">
    <source>
        <dbReference type="ARBA" id="ARBA00022490"/>
    </source>
</evidence>
<evidence type="ECO:0000256" key="6">
    <source>
        <dbReference type="ARBA" id="ARBA00022603"/>
    </source>
</evidence>
<dbReference type="GO" id="GO:0005737">
    <property type="term" value="C:cytoplasm"/>
    <property type="evidence" value="ECO:0007669"/>
    <property type="project" value="UniProtKB-SubCell"/>
</dbReference>
<evidence type="ECO:0000256" key="2">
    <source>
        <dbReference type="ARBA" id="ARBA00005369"/>
    </source>
</evidence>
<name>A0A7H8N808_9ACTN</name>
<dbReference type="EMBL" id="CP054929">
    <property type="protein sequence ID" value="QKW50631.1"/>
    <property type="molecule type" value="Genomic_DNA"/>
</dbReference>
<dbReference type="GO" id="GO:0032259">
    <property type="term" value="P:methylation"/>
    <property type="evidence" value="ECO:0007669"/>
    <property type="project" value="UniProtKB-KW"/>
</dbReference>
<evidence type="ECO:0000256" key="11">
    <source>
        <dbReference type="ARBA" id="ARBA00031350"/>
    </source>
</evidence>
<proteinExistence type="inferred from homology"/>
<keyword evidence="6 13" id="KW-0489">Methyltransferase</keyword>
<evidence type="ECO:0000313" key="14">
    <source>
        <dbReference type="Proteomes" id="UP000509303"/>
    </source>
</evidence>
<dbReference type="Pfam" id="PF01135">
    <property type="entry name" value="PCMT"/>
    <property type="match status" value="1"/>
</dbReference>
<dbReference type="Proteomes" id="UP000509303">
    <property type="component" value="Chromosome"/>
</dbReference>
<keyword evidence="14" id="KW-1185">Reference proteome</keyword>
<protein>
    <recommendedName>
        <fullName evidence="4">Protein-L-isoaspartate O-methyltransferase</fullName>
        <ecNumber evidence="3">2.1.1.77</ecNumber>
    </recommendedName>
    <alternativeName>
        <fullName evidence="11">L-isoaspartyl protein carboxyl methyltransferase</fullName>
    </alternativeName>
    <alternativeName>
        <fullName evidence="9">Protein L-isoaspartyl methyltransferase</fullName>
    </alternativeName>
    <alternativeName>
        <fullName evidence="10">Protein-beta-aspartate methyltransferase</fullName>
    </alternativeName>
</protein>